<keyword evidence="2" id="KW-0472">Membrane</keyword>
<gene>
    <name evidence="3" type="ORF">ISG29_10485</name>
</gene>
<sequence length="402" mass="42576">MTDHDQADQLEQALADSAEQISVGPPPLVALHAQHLQASRRRRVTMLAAAAAVVVLAVALPTALLAHDDAAPQPADSRSDELAHHDGRPCPTSLVEPGSPRLRGGDIPPVPDLSGATRAWVCRFGPAHLGRDNVTWPALGNPVELQPRQLSRLVGLAARLKPYGGTAACNGPNTSQRWMLTTATADGDLTSLVVDDYECRETTFRADPWSPQPIVGPYSGSYWRSARLLDALQGAYAQETTEQETTEQDSSPSVSSAPTCPTALPRTADTVGTDPADSAVGVTNVTGAVVCRFVRTDRGFALAPRRGQRPVPEAQLGVLSSKLADLEPAEHPDACEYLSDRYAVIVTTSDRDHAVGIFPDVCSHVQLTAFPGTTPPGQGALGGLYQQPAGLDDLVRSLYLDG</sequence>
<dbReference type="EMBL" id="JADIVZ010000004">
    <property type="protein sequence ID" value="MBF4162121.1"/>
    <property type="molecule type" value="Genomic_DNA"/>
</dbReference>
<keyword evidence="4" id="KW-1185">Reference proteome</keyword>
<feature type="region of interest" description="Disordered" evidence="1">
    <location>
        <begin position="70"/>
        <end position="105"/>
    </location>
</feature>
<accession>A0A930V1F0</accession>
<feature type="transmembrane region" description="Helical" evidence="2">
    <location>
        <begin position="44"/>
        <end position="66"/>
    </location>
</feature>
<dbReference type="Proteomes" id="UP000656804">
    <property type="component" value="Unassembled WGS sequence"/>
</dbReference>
<keyword evidence="2" id="KW-1133">Transmembrane helix</keyword>
<proteinExistence type="predicted"/>
<name>A0A930V1F0_9ACTN</name>
<evidence type="ECO:0000256" key="2">
    <source>
        <dbReference type="SAM" id="Phobius"/>
    </source>
</evidence>
<evidence type="ECO:0000313" key="4">
    <source>
        <dbReference type="Proteomes" id="UP000656804"/>
    </source>
</evidence>
<keyword evidence="2" id="KW-0812">Transmembrane</keyword>
<reference evidence="3" key="1">
    <citation type="submission" date="2020-11" db="EMBL/GenBank/DDBJ databases">
        <title>Nocardioides sp. CBS4Y-1, whole genome shotgun sequence.</title>
        <authorList>
            <person name="Tuo L."/>
        </authorList>
    </citation>
    <scope>NUCLEOTIDE SEQUENCE</scope>
    <source>
        <strain evidence="3">CBS4Y-1</strain>
    </source>
</reference>
<comment type="caution">
    <text evidence="3">The sequence shown here is derived from an EMBL/GenBank/DDBJ whole genome shotgun (WGS) entry which is preliminary data.</text>
</comment>
<protein>
    <submittedName>
        <fullName evidence="3">Uncharacterized protein</fullName>
    </submittedName>
</protein>
<feature type="region of interest" description="Disordered" evidence="1">
    <location>
        <begin position="238"/>
        <end position="279"/>
    </location>
</feature>
<organism evidence="3 4">
    <name type="scientific">Nocardioides acrostichi</name>
    <dbReference type="NCBI Taxonomy" id="2784339"/>
    <lineage>
        <taxon>Bacteria</taxon>
        <taxon>Bacillati</taxon>
        <taxon>Actinomycetota</taxon>
        <taxon>Actinomycetes</taxon>
        <taxon>Propionibacteriales</taxon>
        <taxon>Nocardioidaceae</taxon>
        <taxon>Nocardioides</taxon>
    </lineage>
</organism>
<dbReference type="RefSeq" id="WP_194503374.1">
    <property type="nucleotide sequence ID" value="NZ_JADIVZ010000004.1"/>
</dbReference>
<evidence type="ECO:0000256" key="1">
    <source>
        <dbReference type="SAM" id="MobiDB-lite"/>
    </source>
</evidence>
<feature type="compositionally biased region" description="Basic and acidic residues" evidence="1">
    <location>
        <begin position="77"/>
        <end position="88"/>
    </location>
</feature>
<evidence type="ECO:0000313" key="3">
    <source>
        <dbReference type="EMBL" id="MBF4162121.1"/>
    </source>
</evidence>
<feature type="compositionally biased region" description="Polar residues" evidence="1">
    <location>
        <begin position="249"/>
        <end position="259"/>
    </location>
</feature>
<dbReference type="AlphaFoldDB" id="A0A930V1F0"/>